<gene>
    <name evidence="2" type="ORF">ACFFII_17260</name>
</gene>
<evidence type="ECO:0000259" key="1">
    <source>
        <dbReference type="Pfam" id="PF13683"/>
    </source>
</evidence>
<evidence type="ECO:0000313" key="3">
    <source>
        <dbReference type="Proteomes" id="UP001589799"/>
    </source>
</evidence>
<keyword evidence="3" id="KW-1185">Reference proteome</keyword>
<proteinExistence type="predicted"/>
<name>A0ABV6I8E1_9RHOB</name>
<evidence type="ECO:0000313" key="2">
    <source>
        <dbReference type="EMBL" id="MFC0342501.1"/>
    </source>
</evidence>
<dbReference type="RefSeq" id="WP_377700114.1">
    <property type="nucleotide sequence ID" value="NZ_JBHLWE010000062.1"/>
</dbReference>
<dbReference type="EMBL" id="JBHLWE010000062">
    <property type="protein sequence ID" value="MFC0342501.1"/>
    <property type="molecule type" value="Genomic_DNA"/>
</dbReference>
<protein>
    <submittedName>
        <fullName evidence="2">Integrase core domain-containing protein</fullName>
    </submittedName>
</protein>
<sequence length="45" mass="4914">MSSAVPHRGLDDWRLDYNEERPSSALGNLTPSAYAAQLKPAQKAT</sequence>
<reference evidence="2 3" key="1">
    <citation type="submission" date="2024-09" db="EMBL/GenBank/DDBJ databases">
        <authorList>
            <person name="Sun Q."/>
            <person name="Mori K."/>
        </authorList>
    </citation>
    <scope>NUCLEOTIDE SEQUENCE [LARGE SCALE GENOMIC DNA]</scope>
    <source>
        <strain evidence="2 3">KCTC 22789</strain>
    </source>
</reference>
<accession>A0ABV6I8E1</accession>
<dbReference type="Pfam" id="PF13683">
    <property type="entry name" value="rve_3"/>
    <property type="match status" value="1"/>
</dbReference>
<dbReference type="Proteomes" id="UP001589799">
    <property type="component" value="Unassembled WGS sequence"/>
</dbReference>
<feature type="domain" description="Integrase catalytic" evidence="1">
    <location>
        <begin position="9"/>
        <end position="31"/>
    </location>
</feature>
<comment type="caution">
    <text evidence="2">The sequence shown here is derived from an EMBL/GenBank/DDBJ whole genome shotgun (WGS) entry which is preliminary data.</text>
</comment>
<dbReference type="InterPro" id="IPR001584">
    <property type="entry name" value="Integrase_cat-core"/>
</dbReference>
<organism evidence="2 3">
    <name type="scientific">Paracoccus niistensis</name>
    <dbReference type="NCBI Taxonomy" id="632935"/>
    <lineage>
        <taxon>Bacteria</taxon>
        <taxon>Pseudomonadati</taxon>
        <taxon>Pseudomonadota</taxon>
        <taxon>Alphaproteobacteria</taxon>
        <taxon>Rhodobacterales</taxon>
        <taxon>Paracoccaceae</taxon>
        <taxon>Paracoccus</taxon>
    </lineage>
</organism>